<keyword evidence="4" id="KW-1185">Reference proteome</keyword>
<gene>
    <name evidence="3" type="ORF">B4O97_13245</name>
</gene>
<feature type="domain" description="Flagellar hook-length control protein-like C-terminal" evidence="2">
    <location>
        <begin position="345"/>
        <end position="422"/>
    </location>
</feature>
<evidence type="ECO:0000313" key="3">
    <source>
        <dbReference type="EMBL" id="ORC34273.1"/>
    </source>
</evidence>
<reference evidence="3 4" key="1">
    <citation type="submission" date="2017-03" db="EMBL/GenBank/DDBJ databases">
        <title>Draft Genome sequence of Marispirochaeta sp. strain JC444.</title>
        <authorList>
            <person name="Shivani Y."/>
            <person name="Subhash Y."/>
            <person name="Sasikala C."/>
            <person name="Ramana C."/>
        </authorList>
    </citation>
    <scope>NUCLEOTIDE SEQUENCE [LARGE SCALE GENOMIC DNA]</scope>
    <source>
        <strain evidence="3 4">JC444</strain>
    </source>
</reference>
<dbReference type="InterPro" id="IPR038610">
    <property type="entry name" value="FliK-like_C_sf"/>
</dbReference>
<protein>
    <recommendedName>
        <fullName evidence="2">Flagellar hook-length control protein-like C-terminal domain-containing protein</fullName>
    </recommendedName>
</protein>
<organism evidence="3 4">
    <name type="scientific">Marispirochaeta aestuarii</name>
    <dbReference type="NCBI Taxonomy" id="1963862"/>
    <lineage>
        <taxon>Bacteria</taxon>
        <taxon>Pseudomonadati</taxon>
        <taxon>Spirochaetota</taxon>
        <taxon>Spirochaetia</taxon>
        <taxon>Spirochaetales</taxon>
        <taxon>Spirochaetaceae</taxon>
        <taxon>Marispirochaeta</taxon>
    </lineage>
</organism>
<name>A0A1Y1RX62_9SPIO</name>
<feature type="compositionally biased region" description="Basic and acidic residues" evidence="1">
    <location>
        <begin position="256"/>
        <end position="268"/>
    </location>
</feature>
<accession>A0A1Y1RX62</accession>
<evidence type="ECO:0000259" key="2">
    <source>
        <dbReference type="Pfam" id="PF02120"/>
    </source>
</evidence>
<feature type="compositionally biased region" description="Basic and acidic residues" evidence="1">
    <location>
        <begin position="170"/>
        <end position="196"/>
    </location>
</feature>
<dbReference type="Proteomes" id="UP000192343">
    <property type="component" value="Unassembled WGS sequence"/>
</dbReference>
<sequence length="466" mass="51249">MISPVEFISSDHRPAEFSPQVTELEGPPFGEYLARAETERSNSADQRETEKTDADLQGESPGRAKESKDAETVKDAAAKSKKEETDTSENSKEADRDHSGEGSDESVSRDEKENPVHVPTPRGDGKQTTEKNSRKVNNPENVFAGARGTGKDNKSDVKIQVPVQAEAGIDPEKSASSSERRTETSDSDARDKEKSAIKGLTVSGEGIGPGDAESAKEAGKAAAEKTRHDSEARRDASAVRRVHSGDDAQRQTVKAELIDLRSRKETKSEQTASHQAQKIEAVSLQDSLKPEGQNRQDFIVIEAFNGKADSTISRGETGPAQAAADLSRALKEEGNGEIIKKAQFVLKDRDQGEIRLILKPEKLGEVRIRLNLSDNRHIAGRIIVENNSVREVFQENMEALNRAFRENGFQTAGLDVSVGQREGFSGRRREQNLEGLPLEKMTRIFDDQVPRVEDYIFGESRVNVYV</sequence>
<comment type="caution">
    <text evidence="3">The sequence shown here is derived from an EMBL/GenBank/DDBJ whole genome shotgun (WGS) entry which is preliminary data.</text>
</comment>
<feature type="compositionally biased region" description="Basic and acidic residues" evidence="1">
    <location>
        <begin position="62"/>
        <end position="115"/>
    </location>
</feature>
<dbReference type="RefSeq" id="WP_083051511.1">
    <property type="nucleotide sequence ID" value="NZ_MWQY01000014.1"/>
</dbReference>
<dbReference type="EMBL" id="MWQY01000014">
    <property type="protein sequence ID" value="ORC34273.1"/>
    <property type="molecule type" value="Genomic_DNA"/>
</dbReference>
<dbReference type="OrthoDB" id="357156at2"/>
<dbReference type="AlphaFoldDB" id="A0A1Y1RX62"/>
<feature type="compositionally biased region" description="Basic and acidic residues" evidence="1">
    <location>
        <begin position="213"/>
        <end position="249"/>
    </location>
</feature>
<dbReference type="STRING" id="1963862.B4O97_13245"/>
<dbReference type="Pfam" id="PF02120">
    <property type="entry name" value="Flg_hook"/>
    <property type="match status" value="1"/>
</dbReference>
<evidence type="ECO:0000313" key="4">
    <source>
        <dbReference type="Proteomes" id="UP000192343"/>
    </source>
</evidence>
<evidence type="ECO:0000256" key="1">
    <source>
        <dbReference type="SAM" id="MobiDB-lite"/>
    </source>
</evidence>
<proteinExistence type="predicted"/>
<dbReference type="Gene3D" id="3.30.750.140">
    <property type="match status" value="1"/>
</dbReference>
<feature type="compositionally biased region" description="Basic and acidic residues" evidence="1">
    <location>
        <begin position="123"/>
        <end position="133"/>
    </location>
</feature>
<feature type="region of interest" description="Disordered" evidence="1">
    <location>
        <begin position="1"/>
        <end position="278"/>
    </location>
</feature>
<dbReference type="InterPro" id="IPR021136">
    <property type="entry name" value="Flagellar_hook_control-like_C"/>
</dbReference>
<dbReference type="CDD" id="cd17470">
    <property type="entry name" value="T3SS_Flik_C"/>
    <property type="match status" value="1"/>
</dbReference>
<feature type="compositionally biased region" description="Basic and acidic residues" evidence="1">
    <location>
        <begin position="34"/>
        <end position="54"/>
    </location>
</feature>